<sequence length="268" mass="28147">MSVGADYTTLVTGAAGGIGRAICHAMIDASLVANRSPAIVAVGSRADAKLAVLQEELETRGAKVFALAADLTSVKAVRSLMERALECTGGLDCVVSNAGRSSAARLAQMSAEQWDDCFALNARATWLLAKEAYESLARRKGNIVAVASMSGLYPHPGYGAYSPAKAALIMLCRQLAQEWAPSGIRVNAVSPGMIHTPLTDVVYQDADVRAKREAMVPLSRIGRPEDIARAVVFLAGPDASYITGENLRVDGGLCDGLLSMIPGRTASR</sequence>
<reference evidence="4 5" key="1">
    <citation type="submission" date="2012-09" db="EMBL/GenBank/DDBJ databases">
        <title>Draft Genome Sequences of 6 Strains from Genus Thauera.</title>
        <authorList>
            <person name="Liu B."/>
            <person name="Shapleigh J.P."/>
            <person name="Frostegard A.H."/>
        </authorList>
    </citation>
    <scope>NUCLEOTIDE SEQUENCE [LARGE SCALE GENOMIC DNA]</scope>
    <source>
        <strain evidence="4 5">B4P</strain>
    </source>
</reference>
<dbReference type="PANTHER" id="PTHR42760">
    <property type="entry name" value="SHORT-CHAIN DEHYDROGENASES/REDUCTASES FAMILY MEMBER"/>
    <property type="match status" value="1"/>
</dbReference>
<dbReference type="CDD" id="cd05233">
    <property type="entry name" value="SDR_c"/>
    <property type="match status" value="1"/>
</dbReference>
<keyword evidence="5" id="KW-1185">Reference proteome</keyword>
<dbReference type="Proteomes" id="UP000013047">
    <property type="component" value="Unassembled WGS sequence"/>
</dbReference>
<evidence type="ECO:0000256" key="2">
    <source>
        <dbReference type="ARBA" id="ARBA00023002"/>
    </source>
</evidence>
<comment type="similarity">
    <text evidence="1">Belongs to the short-chain dehydrogenases/reductases (SDR) family.</text>
</comment>
<dbReference type="PANTHER" id="PTHR42760:SF133">
    <property type="entry name" value="3-OXOACYL-[ACYL-CARRIER-PROTEIN] REDUCTASE"/>
    <property type="match status" value="1"/>
</dbReference>
<evidence type="ECO:0000259" key="3">
    <source>
        <dbReference type="SMART" id="SM00822"/>
    </source>
</evidence>
<keyword evidence="2" id="KW-0560">Oxidoreductase</keyword>
<evidence type="ECO:0000313" key="4">
    <source>
        <dbReference type="EMBL" id="ENO97450.1"/>
    </source>
</evidence>
<dbReference type="PRINTS" id="PR00081">
    <property type="entry name" value="GDHRDH"/>
</dbReference>
<dbReference type="PRINTS" id="PR00080">
    <property type="entry name" value="SDRFAMILY"/>
</dbReference>
<dbReference type="SMART" id="SM00822">
    <property type="entry name" value="PKS_KR"/>
    <property type="match status" value="1"/>
</dbReference>
<dbReference type="GO" id="GO:0016616">
    <property type="term" value="F:oxidoreductase activity, acting on the CH-OH group of donors, NAD or NADP as acceptor"/>
    <property type="evidence" value="ECO:0007669"/>
    <property type="project" value="TreeGrafter"/>
</dbReference>
<gene>
    <name evidence="4" type="ORF">C667_08740</name>
</gene>
<comment type="caution">
    <text evidence="4">The sequence shown here is derived from an EMBL/GenBank/DDBJ whole genome shotgun (WGS) entry which is preliminary data.</text>
</comment>
<dbReference type="SUPFAM" id="SSF51735">
    <property type="entry name" value="NAD(P)-binding Rossmann-fold domains"/>
    <property type="match status" value="1"/>
</dbReference>
<dbReference type="AlphaFoldDB" id="N6Z0U7"/>
<accession>N6Z0U7</accession>
<name>N6Z0U7_9RHOO</name>
<protein>
    <submittedName>
        <fullName evidence="4">Short-chain dehydrogenase/reductase SDR</fullName>
    </submittedName>
</protein>
<dbReference type="InterPro" id="IPR002347">
    <property type="entry name" value="SDR_fam"/>
</dbReference>
<dbReference type="Pfam" id="PF13561">
    <property type="entry name" value="adh_short_C2"/>
    <property type="match status" value="1"/>
</dbReference>
<organism evidence="4 5">
    <name type="scientific">Thauera phenylacetica B4P</name>
    <dbReference type="NCBI Taxonomy" id="1234382"/>
    <lineage>
        <taxon>Bacteria</taxon>
        <taxon>Pseudomonadati</taxon>
        <taxon>Pseudomonadota</taxon>
        <taxon>Betaproteobacteria</taxon>
        <taxon>Rhodocyclales</taxon>
        <taxon>Zoogloeaceae</taxon>
        <taxon>Thauera</taxon>
    </lineage>
</organism>
<feature type="domain" description="Ketoreductase" evidence="3">
    <location>
        <begin position="7"/>
        <end position="192"/>
    </location>
</feature>
<dbReference type="InterPro" id="IPR036291">
    <property type="entry name" value="NAD(P)-bd_dom_sf"/>
</dbReference>
<dbReference type="Gene3D" id="3.40.50.720">
    <property type="entry name" value="NAD(P)-binding Rossmann-like Domain"/>
    <property type="match status" value="1"/>
</dbReference>
<dbReference type="OrthoDB" id="9793499at2"/>
<dbReference type="RefSeq" id="WP_004360911.1">
    <property type="nucleotide sequence ID" value="NZ_AMXF01000047.1"/>
</dbReference>
<evidence type="ECO:0000313" key="5">
    <source>
        <dbReference type="Proteomes" id="UP000013047"/>
    </source>
</evidence>
<dbReference type="FunFam" id="3.40.50.720:FF:000084">
    <property type="entry name" value="Short-chain dehydrogenase reductase"/>
    <property type="match status" value="1"/>
</dbReference>
<dbReference type="InterPro" id="IPR057326">
    <property type="entry name" value="KR_dom"/>
</dbReference>
<proteinExistence type="inferred from homology"/>
<dbReference type="EMBL" id="AMXF01000047">
    <property type="protein sequence ID" value="ENO97450.1"/>
    <property type="molecule type" value="Genomic_DNA"/>
</dbReference>
<evidence type="ECO:0000256" key="1">
    <source>
        <dbReference type="ARBA" id="ARBA00006484"/>
    </source>
</evidence>